<feature type="compositionally biased region" description="Polar residues" evidence="3">
    <location>
        <begin position="225"/>
        <end position="239"/>
    </location>
</feature>
<feature type="compositionally biased region" description="Polar residues" evidence="3">
    <location>
        <begin position="138"/>
        <end position="156"/>
    </location>
</feature>
<feature type="compositionally biased region" description="Pro residues" evidence="3">
    <location>
        <begin position="164"/>
        <end position="176"/>
    </location>
</feature>
<feature type="region of interest" description="Disordered" evidence="3">
    <location>
        <begin position="308"/>
        <end position="602"/>
    </location>
</feature>
<dbReference type="InterPro" id="IPR001452">
    <property type="entry name" value="SH3_domain"/>
</dbReference>
<dbReference type="EMBL" id="QNUK01000241">
    <property type="protein sequence ID" value="KAF5897278.1"/>
    <property type="molecule type" value="Genomic_DNA"/>
</dbReference>
<dbReference type="AlphaFoldDB" id="A0A8J4TYU5"/>
<dbReference type="OrthoDB" id="27823at2759"/>
<evidence type="ECO:0000313" key="5">
    <source>
        <dbReference type="EMBL" id="KAF5897278.1"/>
    </source>
</evidence>
<keyword evidence="1 2" id="KW-0728">SH3 domain</keyword>
<dbReference type="Pfam" id="PF14604">
    <property type="entry name" value="SH3_9"/>
    <property type="match status" value="1"/>
</dbReference>
<feature type="compositionally biased region" description="Polar residues" evidence="3">
    <location>
        <begin position="542"/>
        <end position="558"/>
    </location>
</feature>
<feature type="compositionally biased region" description="Basic and acidic residues" evidence="3">
    <location>
        <begin position="308"/>
        <end position="330"/>
    </location>
</feature>
<keyword evidence="6" id="KW-1185">Reference proteome</keyword>
<feature type="domain" description="SH3" evidence="4">
    <location>
        <begin position="661"/>
        <end position="719"/>
    </location>
</feature>
<gene>
    <name evidence="5" type="ORF">DAT39_013023</name>
</gene>
<evidence type="ECO:0000256" key="2">
    <source>
        <dbReference type="PROSITE-ProRule" id="PRU00192"/>
    </source>
</evidence>
<feature type="compositionally biased region" description="Polar residues" evidence="3">
    <location>
        <begin position="331"/>
        <end position="345"/>
    </location>
</feature>
<feature type="compositionally biased region" description="Low complexity" evidence="3">
    <location>
        <begin position="500"/>
        <end position="522"/>
    </location>
</feature>
<dbReference type="Gene3D" id="2.30.30.40">
    <property type="entry name" value="SH3 Domains"/>
    <property type="match status" value="2"/>
</dbReference>
<feature type="compositionally biased region" description="Polar residues" evidence="3">
    <location>
        <begin position="359"/>
        <end position="384"/>
    </location>
</feature>
<evidence type="ECO:0000256" key="1">
    <source>
        <dbReference type="ARBA" id="ARBA00022443"/>
    </source>
</evidence>
<feature type="compositionally biased region" description="Basic and acidic residues" evidence="3">
    <location>
        <begin position="641"/>
        <end position="656"/>
    </location>
</feature>
<dbReference type="Proteomes" id="UP000727407">
    <property type="component" value="Unassembled WGS sequence"/>
</dbReference>
<organism evidence="5 6">
    <name type="scientific">Clarias magur</name>
    <name type="common">Asian catfish</name>
    <name type="synonym">Macropteronotus magur</name>
    <dbReference type="NCBI Taxonomy" id="1594786"/>
    <lineage>
        <taxon>Eukaryota</taxon>
        <taxon>Metazoa</taxon>
        <taxon>Chordata</taxon>
        <taxon>Craniata</taxon>
        <taxon>Vertebrata</taxon>
        <taxon>Euteleostomi</taxon>
        <taxon>Actinopterygii</taxon>
        <taxon>Neopterygii</taxon>
        <taxon>Teleostei</taxon>
        <taxon>Ostariophysi</taxon>
        <taxon>Siluriformes</taxon>
        <taxon>Clariidae</taxon>
        <taxon>Clarias</taxon>
    </lineage>
</organism>
<feature type="compositionally biased region" description="Basic and acidic residues" evidence="3">
    <location>
        <begin position="95"/>
        <end position="104"/>
    </location>
</feature>
<sequence length="759" mass="82424">RADRNKPEQRQSSSQGALSSIRAAIKRTSNRSGPPTDQNRERRRPEITILAAERLPTNSWFPGASGAFPPPPPPAQPSWTGPVTVQLPPPSYEQVIREKSREQKTQTSSITSPSSSSTPSPSSVSSSSSSSAPRHTATIATQTDPETSESENCSRSQMRRPPKPPRPSFPLTPKPVEPVLAHTHSLIELDEPSSSTYTPTHPPSGEQCGVQTELAHLLEPLTPITPDSSNATHNSQEQEGSAHPRARPRSKVLPQPVIKEEPITREVKVQTLVRLKDEGTGSIFAGFTDTSSDIASSKYLQDLLDVFGCDKQDVPSDRREERDQSEKSEEGQSVGTESCSVSTVPSEPLETIRPEPRPRTQNPKTRAKPSNPTHNVEQTKNSSEVHSKPGFHPVPAPRPLVKKSSASQQQGSSEEKPELFRIRPPPRPPLAARMSRAPTQEEEAPPAEVPFNPSGRGSLADQDSSTDSSGEPGAITSSNRAGGKRSAKPQSQKRPPPLTHTPVHTPAQDADSAASVSKSVPSLQHRASEGKLLPLRPPPVKSSKSAGSSPTPATSKQPTGYWGLKRGPPLPPRPKPGHPLYKQNTGKIPQGKTKVNLPSRDREETYLQIEKLLVDLDDMVAPTSTQGGVKGQLQDSVSEEPVSRKSPELKMEEQHQPETNTASIRYRTRFAFEGEDGELTLRDGDVVTLIEYVNDEWGRGSLNGHTGLFPLNFVQIVEESPEKKSTPESHASTVCVGEGQTGRALYDFTPESEDELCLK</sequence>
<feature type="region of interest" description="Disordered" evidence="3">
    <location>
        <begin position="1"/>
        <end position="259"/>
    </location>
</feature>
<feature type="non-terminal residue" evidence="5">
    <location>
        <position position="759"/>
    </location>
</feature>
<feature type="region of interest" description="Disordered" evidence="3">
    <location>
        <begin position="623"/>
        <end position="661"/>
    </location>
</feature>
<accession>A0A8J4TYU5</accession>
<dbReference type="SMART" id="SM00326">
    <property type="entry name" value="SH3"/>
    <property type="match status" value="1"/>
</dbReference>
<reference evidence="5" key="1">
    <citation type="submission" date="2020-07" db="EMBL/GenBank/DDBJ databases">
        <title>Clarias magur genome sequencing, assembly and annotation.</title>
        <authorList>
            <person name="Kushwaha B."/>
            <person name="Kumar R."/>
            <person name="Das P."/>
            <person name="Joshi C.G."/>
            <person name="Kumar D."/>
            <person name="Nagpure N.S."/>
            <person name="Pandey M."/>
            <person name="Agarwal S."/>
            <person name="Srivastava S."/>
            <person name="Singh M."/>
            <person name="Sahoo L."/>
            <person name="Jayasankar P."/>
            <person name="Meher P.K."/>
            <person name="Koringa P.G."/>
            <person name="Iquebal M.A."/>
            <person name="Das S.P."/>
            <person name="Bit A."/>
            <person name="Patnaik S."/>
            <person name="Patel N."/>
            <person name="Shah T.M."/>
            <person name="Hinsu A."/>
            <person name="Jena J.K."/>
        </authorList>
    </citation>
    <scope>NUCLEOTIDE SEQUENCE</scope>
    <source>
        <strain evidence="5">CIFAMagur01</strain>
        <tissue evidence="5">Testis</tissue>
    </source>
</reference>
<evidence type="ECO:0000313" key="6">
    <source>
        <dbReference type="Proteomes" id="UP000727407"/>
    </source>
</evidence>
<feature type="non-terminal residue" evidence="5">
    <location>
        <position position="1"/>
    </location>
</feature>
<protein>
    <submittedName>
        <fullName evidence="5">SH3 domain-containing protein 19-like isoform X1</fullName>
    </submittedName>
</protein>
<dbReference type="SUPFAM" id="SSF50044">
    <property type="entry name" value="SH3-domain"/>
    <property type="match status" value="1"/>
</dbReference>
<dbReference type="PROSITE" id="PS50002">
    <property type="entry name" value="SH3"/>
    <property type="match status" value="1"/>
</dbReference>
<feature type="compositionally biased region" description="Polar residues" evidence="3">
    <location>
        <begin position="461"/>
        <end position="480"/>
    </location>
</feature>
<comment type="caution">
    <text evidence="5">The sequence shown here is derived from an EMBL/GenBank/DDBJ whole genome shotgun (WGS) entry which is preliminary data.</text>
</comment>
<evidence type="ECO:0000256" key="3">
    <source>
        <dbReference type="SAM" id="MobiDB-lite"/>
    </source>
</evidence>
<dbReference type="InterPro" id="IPR036028">
    <property type="entry name" value="SH3-like_dom_sf"/>
</dbReference>
<evidence type="ECO:0000259" key="4">
    <source>
        <dbReference type="PROSITE" id="PS50002"/>
    </source>
</evidence>
<feature type="compositionally biased region" description="Low complexity" evidence="3">
    <location>
        <begin position="107"/>
        <end position="131"/>
    </location>
</feature>
<proteinExistence type="predicted"/>
<name>A0A8J4TYU5_CLAMG</name>